<sequence length="129" mass="14567">MIACTTPHYHVADAFVAEALACLQAIVFAKDLRFQRIVVEGDSLKIIKKVNCNILDKSIIAPIIHDIKKAVRDLESVSFCFARREANNAVHVLAREGRFEGIPMYWIEEAPMNVVLAAELDRRRMQSNS</sequence>
<dbReference type="SUPFAM" id="SSF53098">
    <property type="entry name" value="Ribonuclease H-like"/>
    <property type="match status" value="1"/>
</dbReference>
<dbReference type="PANTHER" id="PTHR47074:SF61">
    <property type="entry name" value="RNASE H TYPE-1 DOMAIN-CONTAINING PROTEIN"/>
    <property type="match status" value="1"/>
</dbReference>
<dbReference type="InterPro" id="IPR052929">
    <property type="entry name" value="RNase_H-like_EbsB-rel"/>
</dbReference>
<dbReference type="PANTHER" id="PTHR47074">
    <property type="entry name" value="BNAC02G40300D PROTEIN"/>
    <property type="match status" value="1"/>
</dbReference>
<dbReference type="Proteomes" id="UP001472677">
    <property type="component" value="Unassembled WGS sequence"/>
</dbReference>
<dbReference type="InterPro" id="IPR044730">
    <property type="entry name" value="RNase_H-like_dom_plant"/>
</dbReference>
<organism evidence="2 3">
    <name type="scientific">Hibiscus sabdariffa</name>
    <name type="common">roselle</name>
    <dbReference type="NCBI Taxonomy" id="183260"/>
    <lineage>
        <taxon>Eukaryota</taxon>
        <taxon>Viridiplantae</taxon>
        <taxon>Streptophyta</taxon>
        <taxon>Embryophyta</taxon>
        <taxon>Tracheophyta</taxon>
        <taxon>Spermatophyta</taxon>
        <taxon>Magnoliopsida</taxon>
        <taxon>eudicotyledons</taxon>
        <taxon>Gunneridae</taxon>
        <taxon>Pentapetalae</taxon>
        <taxon>rosids</taxon>
        <taxon>malvids</taxon>
        <taxon>Malvales</taxon>
        <taxon>Malvaceae</taxon>
        <taxon>Malvoideae</taxon>
        <taxon>Hibiscus</taxon>
    </lineage>
</organism>
<dbReference type="CDD" id="cd06222">
    <property type="entry name" value="RNase_H_like"/>
    <property type="match status" value="1"/>
</dbReference>
<evidence type="ECO:0000259" key="1">
    <source>
        <dbReference type="Pfam" id="PF13456"/>
    </source>
</evidence>
<comment type="caution">
    <text evidence="2">The sequence shown here is derived from an EMBL/GenBank/DDBJ whole genome shotgun (WGS) entry which is preliminary data.</text>
</comment>
<dbReference type="InterPro" id="IPR002156">
    <property type="entry name" value="RNaseH_domain"/>
</dbReference>
<dbReference type="InterPro" id="IPR012337">
    <property type="entry name" value="RNaseH-like_sf"/>
</dbReference>
<dbReference type="InterPro" id="IPR036397">
    <property type="entry name" value="RNaseH_sf"/>
</dbReference>
<dbReference type="Gene3D" id="3.30.420.10">
    <property type="entry name" value="Ribonuclease H-like superfamily/Ribonuclease H"/>
    <property type="match status" value="1"/>
</dbReference>
<name>A0ABR2EEE6_9ROSI</name>
<dbReference type="Pfam" id="PF13456">
    <property type="entry name" value="RVT_3"/>
    <property type="match status" value="1"/>
</dbReference>
<proteinExistence type="predicted"/>
<gene>
    <name evidence="2" type="ORF">V6N12_042311</name>
</gene>
<keyword evidence="3" id="KW-1185">Reference proteome</keyword>
<evidence type="ECO:0000313" key="2">
    <source>
        <dbReference type="EMBL" id="KAK8559023.1"/>
    </source>
</evidence>
<dbReference type="EMBL" id="JBBPBM010000015">
    <property type="protein sequence ID" value="KAK8559023.1"/>
    <property type="molecule type" value="Genomic_DNA"/>
</dbReference>
<feature type="domain" description="RNase H type-1" evidence="1">
    <location>
        <begin position="9"/>
        <end position="96"/>
    </location>
</feature>
<evidence type="ECO:0000313" key="3">
    <source>
        <dbReference type="Proteomes" id="UP001472677"/>
    </source>
</evidence>
<reference evidence="2 3" key="1">
    <citation type="journal article" date="2024" name="G3 (Bethesda)">
        <title>Genome assembly of Hibiscus sabdariffa L. provides insights into metabolisms of medicinal natural products.</title>
        <authorList>
            <person name="Kim T."/>
        </authorList>
    </citation>
    <scope>NUCLEOTIDE SEQUENCE [LARGE SCALE GENOMIC DNA]</scope>
    <source>
        <strain evidence="2">TK-2024</strain>
        <tissue evidence="2">Old leaves</tissue>
    </source>
</reference>
<protein>
    <recommendedName>
        <fullName evidence="1">RNase H type-1 domain-containing protein</fullName>
    </recommendedName>
</protein>
<accession>A0ABR2EEE6</accession>